<gene>
    <name evidence="8" type="primary">gtfA</name>
    <name evidence="8" type="ORF">HLPR_07070</name>
</gene>
<dbReference type="SUPFAM" id="SSF51445">
    <property type="entry name" value="(Trans)glycosidases"/>
    <property type="match status" value="1"/>
</dbReference>
<dbReference type="GO" id="GO:0004645">
    <property type="term" value="F:1,4-alpha-oligoglucan phosphorylase activity"/>
    <property type="evidence" value="ECO:0007669"/>
    <property type="project" value="UniProtKB-UniRule"/>
</dbReference>
<feature type="domain" description="Glycosyl hydrolase family 13 catalytic" evidence="7">
    <location>
        <begin position="4"/>
        <end position="421"/>
    </location>
</feature>
<dbReference type="InterPro" id="IPR022527">
    <property type="entry name" value="Sucrose_phospho"/>
</dbReference>
<sequence length="478" mass="56339">MQNKVMLVTYPSSLGKNLKELKNVLENELENLFGGIHILPFYPSSADRGFAPLTYKRVDEVYGDFKDLKELSIKYELMYDFMINHISKESEYFKDFIKNKDKSPYYDLFIKYSDFWENDVASKDQIDMIYKRKPKEPFLEVTFNDGTKEKVWNTFDEEQIDIDIRKEVTLKFIEENLNFLCSNGASIIRADAFAYVTKKINTNCFFIEPDTWNILEYVKNILDKRGVELLPEIHEHYSIQKKIADKDYYVYDFALPMLVLYALYSSNKKPLINWLKIAPRKQYTTLDTHDGIGVVDVKDLMSEEEINFTKEALFTKGANVKKVFNTEAYNNLDIYQLNCTYYSALGDNDKAYLLSRAIQFFSPGIPQIYYVGLLAGKNDLELIERTKNGRDINRHNYSLEEIKKESQREIVKNIFKLIRFRNDYKAFDGDFTIVDNSENHILNLKWNNGEFEAVLKANLKTYDFEIKYFENGIYKKLF</sequence>
<dbReference type="InterPro" id="IPR006047">
    <property type="entry name" value="GH13_cat_dom"/>
</dbReference>
<organism evidence="8 9">
    <name type="scientific">Helicovermis profundi</name>
    <dbReference type="NCBI Taxonomy" id="3065157"/>
    <lineage>
        <taxon>Bacteria</taxon>
        <taxon>Bacillati</taxon>
        <taxon>Bacillota</taxon>
        <taxon>Clostridia</taxon>
        <taxon>Helicovermis</taxon>
    </lineage>
</organism>
<evidence type="ECO:0000313" key="9">
    <source>
        <dbReference type="Proteomes" id="UP001321786"/>
    </source>
</evidence>
<dbReference type="PANTHER" id="PTHR38784">
    <property type="entry name" value="SUCROSE PHOSPHORYLASE"/>
    <property type="match status" value="1"/>
</dbReference>
<evidence type="ECO:0000256" key="1">
    <source>
        <dbReference type="ARBA" id="ARBA00008452"/>
    </source>
</evidence>
<keyword evidence="3 4" id="KW-0808">Transferase</keyword>
<name>A0AAU9E1Y0_9FIRM</name>
<feature type="binding site" evidence="6">
    <location>
        <begin position="333"/>
        <end position="336"/>
    </location>
    <ligand>
        <name>substrate</name>
    </ligand>
</feature>
<reference evidence="8 9" key="1">
    <citation type="submission" date="2023-08" db="EMBL/GenBank/DDBJ databases">
        <title>Helicovermis profunda gen. nov., sp. nov., a novel mesophilic, fermentative bacterium within the Bacillota from a deep-sea hydrothermal vent chimney.</title>
        <authorList>
            <person name="Miyazaki U."/>
            <person name="Mizutani D."/>
            <person name="Hashimoto Y."/>
            <person name="Tame A."/>
            <person name="Sawayama S."/>
            <person name="Miyazaki J."/>
            <person name="Takai K."/>
            <person name="Nakagawa S."/>
        </authorList>
    </citation>
    <scope>NUCLEOTIDE SEQUENCE [LARGE SCALE GENOMIC DNA]</scope>
    <source>
        <strain evidence="8 9">S502</strain>
    </source>
</reference>
<dbReference type="Gene3D" id="3.90.400.10">
    <property type="entry name" value="Oligo-1,6-glucosidase, Domain 2"/>
    <property type="match status" value="1"/>
</dbReference>
<dbReference type="EMBL" id="AP028654">
    <property type="protein sequence ID" value="BEP28376.1"/>
    <property type="molecule type" value="Genomic_DNA"/>
</dbReference>
<proteinExistence type="inferred from homology"/>
<keyword evidence="9" id="KW-1185">Reference proteome</keyword>
<comment type="catalytic activity">
    <reaction evidence="4">
        <text>sucrose 6(F)-phosphate + phosphate = beta-D-fructose 6-phosphate + alpha-D-glucose 1-phosphate</text>
        <dbReference type="Rhea" id="RHEA:38863"/>
        <dbReference type="ChEBI" id="CHEBI:43474"/>
        <dbReference type="ChEBI" id="CHEBI:57634"/>
        <dbReference type="ChEBI" id="CHEBI:57723"/>
        <dbReference type="ChEBI" id="CHEBI:58601"/>
        <dbReference type="EC" id="2.4.1.329"/>
    </reaction>
</comment>
<dbReference type="RefSeq" id="WP_338536700.1">
    <property type="nucleotide sequence ID" value="NZ_AP028654.1"/>
</dbReference>
<dbReference type="InterPro" id="IPR045857">
    <property type="entry name" value="O16G_dom_2"/>
</dbReference>
<feature type="binding site" evidence="6">
    <location>
        <begin position="289"/>
        <end position="290"/>
    </location>
    <ligand>
        <name>sucrose</name>
        <dbReference type="ChEBI" id="CHEBI:17992"/>
    </ligand>
</feature>
<dbReference type="KEGG" id="hprf:HLPR_07070"/>
<dbReference type="EC" id="2.4.1.329" evidence="4"/>
<evidence type="ECO:0000256" key="2">
    <source>
        <dbReference type="ARBA" id="ARBA00022676"/>
    </source>
</evidence>
<feature type="binding site" evidence="6">
    <location>
        <position position="85"/>
    </location>
    <ligand>
        <name>substrate</name>
    </ligand>
</feature>
<dbReference type="AlphaFoldDB" id="A0AAU9E1Y0"/>
<keyword evidence="2 4" id="KW-0328">Glycosyltransferase</keyword>
<dbReference type="Pfam" id="PF00128">
    <property type="entry name" value="Alpha-amylase"/>
    <property type="match status" value="1"/>
</dbReference>
<dbReference type="PANTHER" id="PTHR38784:SF1">
    <property type="entry name" value="SUCROSE PHOSPHORYLASE"/>
    <property type="match status" value="1"/>
</dbReference>
<evidence type="ECO:0000256" key="6">
    <source>
        <dbReference type="PIRSR" id="PIRSR003059-2"/>
    </source>
</evidence>
<dbReference type="SMART" id="SM00642">
    <property type="entry name" value="Aamy"/>
    <property type="match status" value="1"/>
</dbReference>
<dbReference type="PIRSF" id="PIRSF003059">
    <property type="entry name" value="Sucrose_phosphorylase"/>
    <property type="match status" value="1"/>
</dbReference>
<feature type="active site" description="Nucleophile" evidence="5">
    <location>
        <position position="191"/>
    </location>
</feature>
<feature type="binding site" evidence="6">
    <location>
        <position position="232"/>
    </location>
    <ligand>
        <name>sucrose</name>
        <dbReference type="ChEBI" id="CHEBI:17992"/>
    </ligand>
</feature>
<dbReference type="CDD" id="cd11355">
    <property type="entry name" value="AmyAc_Sucrose_phosphorylase"/>
    <property type="match status" value="1"/>
</dbReference>
<evidence type="ECO:0000259" key="7">
    <source>
        <dbReference type="SMART" id="SM00642"/>
    </source>
</evidence>
<evidence type="ECO:0000256" key="5">
    <source>
        <dbReference type="PIRSR" id="PIRSR003059-1"/>
    </source>
</evidence>
<dbReference type="InterPro" id="IPR017853">
    <property type="entry name" value="GH"/>
</dbReference>
<dbReference type="Gene3D" id="3.20.20.80">
    <property type="entry name" value="Glycosidases"/>
    <property type="match status" value="1"/>
</dbReference>
<evidence type="ECO:0000256" key="3">
    <source>
        <dbReference type="ARBA" id="ARBA00022679"/>
    </source>
</evidence>
<feature type="binding site" evidence="6">
    <location>
        <begin position="189"/>
        <end position="191"/>
    </location>
    <ligand>
        <name>substrate</name>
    </ligand>
</feature>
<feature type="binding site" evidence="6">
    <location>
        <position position="390"/>
    </location>
    <ligand>
        <name>substrate</name>
    </ligand>
</feature>
<dbReference type="GO" id="GO:0005975">
    <property type="term" value="P:carbohydrate metabolic process"/>
    <property type="evidence" value="ECO:0007669"/>
    <property type="project" value="InterPro"/>
</dbReference>
<evidence type="ECO:0000313" key="8">
    <source>
        <dbReference type="EMBL" id="BEP28376.1"/>
    </source>
</evidence>
<accession>A0AAU9E1Y0</accession>
<protein>
    <recommendedName>
        <fullName evidence="4">Sucrose 6(F)-phosphate phosphorylase</fullName>
        <ecNumber evidence="4">2.4.1.329</ecNumber>
    </recommendedName>
</protein>
<evidence type="ECO:0000256" key="4">
    <source>
        <dbReference type="PIRNR" id="PIRNR003059"/>
    </source>
</evidence>
<dbReference type="Proteomes" id="UP001321786">
    <property type="component" value="Chromosome"/>
</dbReference>
<dbReference type="InterPro" id="IPR016377">
    <property type="entry name" value="Sucrose_GGa_phosphorylase-rel"/>
</dbReference>
<feature type="active site" description="Proton donor" evidence="5">
    <location>
        <position position="232"/>
    </location>
</feature>
<feature type="binding site" evidence="6">
    <location>
        <position position="47"/>
    </location>
    <ligand>
        <name>substrate</name>
    </ligand>
</feature>
<dbReference type="NCBIfam" id="TIGR03852">
    <property type="entry name" value="sucrose_gtfA"/>
    <property type="match status" value="1"/>
</dbReference>
<comment type="similarity">
    <text evidence="1 4">Belongs to the glycosyl hydrolase 13 family. Sucrose phosphorylase subfamily.</text>
</comment>